<sequence length="121" mass="12619">MAAVVVAGCGQLSDTHRRPGNSHEVATAAPSTVNGEVVVPITIAQGQVSPPSGWVEIRKGQPVAITVTSDVSDEVHVHGYDVEAELLAGKAVTVRFTADVAGVFQVETHENKLVLTQLAVK</sequence>
<evidence type="ECO:0000313" key="2">
    <source>
        <dbReference type="Proteomes" id="UP000568380"/>
    </source>
</evidence>
<evidence type="ECO:0000313" key="1">
    <source>
        <dbReference type="EMBL" id="MBB5082459.1"/>
    </source>
</evidence>
<dbReference type="SUPFAM" id="SSF49503">
    <property type="entry name" value="Cupredoxins"/>
    <property type="match status" value="1"/>
</dbReference>
<dbReference type="InterPro" id="IPR008972">
    <property type="entry name" value="Cupredoxin"/>
</dbReference>
<comment type="caution">
    <text evidence="1">The sequence shown here is derived from an EMBL/GenBank/DDBJ whole genome shotgun (WGS) entry which is preliminary data.</text>
</comment>
<gene>
    <name evidence="1" type="ORF">HNR40_007954</name>
</gene>
<protein>
    <submittedName>
        <fullName evidence="1">Heme/copper-type cytochrome/quinol oxidase subunit 2</fullName>
    </submittedName>
</protein>
<name>A0A7W8AB92_9ACTN</name>
<accession>A0A7W8AB92</accession>
<dbReference type="EMBL" id="JACHIN010000013">
    <property type="protein sequence ID" value="MBB5082459.1"/>
    <property type="molecule type" value="Genomic_DNA"/>
</dbReference>
<proteinExistence type="predicted"/>
<dbReference type="AlphaFoldDB" id="A0A7W8AB92"/>
<organism evidence="1 2">
    <name type="scientific">Nonomuraea endophytica</name>
    <dbReference type="NCBI Taxonomy" id="714136"/>
    <lineage>
        <taxon>Bacteria</taxon>
        <taxon>Bacillati</taxon>
        <taxon>Actinomycetota</taxon>
        <taxon>Actinomycetes</taxon>
        <taxon>Streptosporangiales</taxon>
        <taxon>Streptosporangiaceae</taxon>
        <taxon>Nonomuraea</taxon>
    </lineage>
</organism>
<dbReference type="Proteomes" id="UP000568380">
    <property type="component" value="Unassembled WGS sequence"/>
</dbReference>
<dbReference type="RefSeq" id="WP_184970698.1">
    <property type="nucleotide sequence ID" value="NZ_JACHIN010000013.1"/>
</dbReference>
<dbReference type="Gene3D" id="2.60.40.420">
    <property type="entry name" value="Cupredoxins - blue copper proteins"/>
    <property type="match status" value="1"/>
</dbReference>
<keyword evidence="2" id="KW-1185">Reference proteome</keyword>
<reference evidence="1 2" key="1">
    <citation type="submission" date="2020-08" db="EMBL/GenBank/DDBJ databases">
        <title>Genomic Encyclopedia of Type Strains, Phase IV (KMG-IV): sequencing the most valuable type-strain genomes for metagenomic binning, comparative biology and taxonomic classification.</title>
        <authorList>
            <person name="Goeker M."/>
        </authorList>
    </citation>
    <scope>NUCLEOTIDE SEQUENCE [LARGE SCALE GENOMIC DNA]</scope>
    <source>
        <strain evidence="1 2">DSM 45385</strain>
    </source>
</reference>